<accession>A0A9W8IRK7</accession>
<dbReference type="GO" id="GO:0006565">
    <property type="term" value="P:L-serine catabolic process"/>
    <property type="evidence" value="ECO:0007669"/>
    <property type="project" value="TreeGrafter"/>
</dbReference>
<dbReference type="PANTHER" id="PTHR48078">
    <property type="entry name" value="THREONINE DEHYDRATASE, MITOCHONDRIAL-RELATED"/>
    <property type="match status" value="1"/>
</dbReference>
<dbReference type="GO" id="GO:0009097">
    <property type="term" value="P:isoleucine biosynthetic process"/>
    <property type="evidence" value="ECO:0007669"/>
    <property type="project" value="TreeGrafter"/>
</dbReference>
<dbReference type="PANTHER" id="PTHR48078:SF2">
    <property type="entry name" value="CATABOLIC L-SERINE_THREONINE DEHYDRATASE"/>
    <property type="match status" value="1"/>
</dbReference>
<dbReference type="Pfam" id="PF00291">
    <property type="entry name" value="PALP"/>
    <property type="match status" value="1"/>
</dbReference>
<dbReference type="AlphaFoldDB" id="A0A9W8IRK7"/>
<evidence type="ECO:0000256" key="6">
    <source>
        <dbReference type="ARBA" id="ARBA00049406"/>
    </source>
</evidence>
<dbReference type="Gene3D" id="3.40.50.1100">
    <property type="match status" value="3"/>
</dbReference>
<keyword evidence="5 8" id="KW-0456">Lyase</keyword>
<dbReference type="InterPro" id="IPR036052">
    <property type="entry name" value="TrpB-like_PALP_sf"/>
</dbReference>
<gene>
    <name evidence="8" type="primary">CHA1</name>
    <name evidence="8" type="ORF">GGH94_003192</name>
</gene>
<dbReference type="InterPro" id="IPR001926">
    <property type="entry name" value="TrpB-like_PALP"/>
</dbReference>
<evidence type="ECO:0000313" key="8">
    <source>
        <dbReference type="EMBL" id="KAJ2864058.1"/>
    </source>
</evidence>
<evidence type="ECO:0000256" key="3">
    <source>
        <dbReference type="ARBA" id="ARBA00012093"/>
    </source>
</evidence>
<name>A0A9W8IRK7_9FUNG</name>
<proteinExistence type="inferred from homology"/>
<protein>
    <recommendedName>
        <fullName evidence="3">L-serine ammonia-lyase</fullName>
        <ecNumber evidence="3">4.3.1.17</ecNumber>
    </recommendedName>
</protein>
<evidence type="ECO:0000313" key="9">
    <source>
        <dbReference type="Proteomes" id="UP001140074"/>
    </source>
</evidence>
<dbReference type="GO" id="GO:0006567">
    <property type="term" value="P:L-threonine catabolic process"/>
    <property type="evidence" value="ECO:0007669"/>
    <property type="project" value="TreeGrafter"/>
</dbReference>
<dbReference type="GO" id="GO:0004794">
    <property type="term" value="F:threonine deaminase activity"/>
    <property type="evidence" value="ECO:0007669"/>
    <property type="project" value="TreeGrafter"/>
</dbReference>
<dbReference type="Proteomes" id="UP001140074">
    <property type="component" value="Unassembled WGS sequence"/>
</dbReference>
<evidence type="ECO:0000259" key="7">
    <source>
        <dbReference type="Pfam" id="PF00291"/>
    </source>
</evidence>
<keyword evidence="9" id="KW-1185">Reference proteome</keyword>
<dbReference type="SUPFAM" id="SSF53686">
    <property type="entry name" value="Tryptophan synthase beta subunit-like PLP-dependent enzymes"/>
    <property type="match status" value="1"/>
</dbReference>
<keyword evidence="4" id="KW-0663">Pyridoxal phosphate</keyword>
<feature type="domain" description="Tryptophan synthase beta chain-like PALP" evidence="7">
    <location>
        <begin position="17"/>
        <end position="218"/>
    </location>
</feature>
<sequence length="453" mass="47732">MSQGRTQPTTDSGRPLLHTPTPLLYSASMSKLAGCNVWLKLENMQPTQSFKIRGLGYVCIKAALEQNAKRFVAVGDSNAALAVAYSGRRLGVPVTIFVPCVVQSSTVRAKIELEGANVQEGGRTIKDAYEAACVFVRQTDGAILVDKADDAAAIAGNATIVAEINVQLQHQAPAAIITTVGSGGLLSGLITGLNRCHWQQVPVIAVETHNTNSFQQALLFDSTHSSDSETAADVGSDGPAEQIKIPLRPSLLPPLDDDADVDTKLSLGGKALLTRSESENVAMYLSRVRLSSDTTRTAVEPTVATCLQSGSICPSALELSRAHPVVPVSVSEAMAVEACRRFLDDHQLLIEIGSAAALSIVGKRLVHQIIPDLGSDDHVVVIVTGGANISFDRLDSCRQRFPYPAPIIAKSGHEIFMRMSDSALSATGSAQNSSTMCAASPASLLLSASPAQL</sequence>
<dbReference type="EC" id="4.3.1.17" evidence="3"/>
<dbReference type="PROSITE" id="PS00165">
    <property type="entry name" value="DEHYDRATASE_SER_THR"/>
    <property type="match status" value="1"/>
</dbReference>
<reference evidence="8" key="1">
    <citation type="submission" date="2022-07" db="EMBL/GenBank/DDBJ databases">
        <title>Phylogenomic reconstructions and comparative analyses of Kickxellomycotina fungi.</title>
        <authorList>
            <person name="Reynolds N.K."/>
            <person name="Stajich J.E."/>
            <person name="Barry K."/>
            <person name="Grigoriev I.V."/>
            <person name="Crous P."/>
            <person name="Smith M.E."/>
        </authorList>
    </citation>
    <scope>NUCLEOTIDE SEQUENCE</scope>
    <source>
        <strain evidence="8">RSA 476</strain>
    </source>
</reference>
<evidence type="ECO:0000256" key="4">
    <source>
        <dbReference type="ARBA" id="ARBA00022898"/>
    </source>
</evidence>
<evidence type="ECO:0000256" key="2">
    <source>
        <dbReference type="ARBA" id="ARBA00010869"/>
    </source>
</evidence>
<dbReference type="InterPro" id="IPR050147">
    <property type="entry name" value="Ser/Thr_Dehydratase"/>
</dbReference>
<dbReference type="EMBL" id="JANBUY010000101">
    <property type="protein sequence ID" value="KAJ2864058.1"/>
    <property type="molecule type" value="Genomic_DNA"/>
</dbReference>
<dbReference type="GO" id="GO:0030170">
    <property type="term" value="F:pyridoxal phosphate binding"/>
    <property type="evidence" value="ECO:0007669"/>
    <property type="project" value="InterPro"/>
</dbReference>
<evidence type="ECO:0000256" key="1">
    <source>
        <dbReference type="ARBA" id="ARBA00001933"/>
    </source>
</evidence>
<comment type="similarity">
    <text evidence="2">Belongs to the serine/threonine dehydratase family.</text>
</comment>
<comment type="catalytic activity">
    <reaction evidence="6">
        <text>L-serine = pyruvate + NH4(+)</text>
        <dbReference type="Rhea" id="RHEA:19169"/>
        <dbReference type="ChEBI" id="CHEBI:15361"/>
        <dbReference type="ChEBI" id="CHEBI:28938"/>
        <dbReference type="ChEBI" id="CHEBI:33384"/>
        <dbReference type="EC" id="4.3.1.17"/>
    </reaction>
</comment>
<comment type="cofactor">
    <cofactor evidence="1">
        <name>pyridoxal 5'-phosphate</name>
        <dbReference type="ChEBI" id="CHEBI:597326"/>
    </cofactor>
</comment>
<comment type="caution">
    <text evidence="8">The sequence shown here is derived from an EMBL/GenBank/DDBJ whole genome shotgun (WGS) entry which is preliminary data.</text>
</comment>
<evidence type="ECO:0000256" key="5">
    <source>
        <dbReference type="ARBA" id="ARBA00023239"/>
    </source>
</evidence>
<organism evidence="8 9">
    <name type="scientific">Coemansia aciculifera</name>
    <dbReference type="NCBI Taxonomy" id="417176"/>
    <lineage>
        <taxon>Eukaryota</taxon>
        <taxon>Fungi</taxon>
        <taxon>Fungi incertae sedis</taxon>
        <taxon>Zoopagomycota</taxon>
        <taxon>Kickxellomycotina</taxon>
        <taxon>Kickxellomycetes</taxon>
        <taxon>Kickxellales</taxon>
        <taxon>Kickxellaceae</taxon>
        <taxon>Coemansia</taxon>
    </lineage>
</organism>
<dbReference type="GO" id="GO:0003941">
    <property type="term" value="F:L-serine ammonia-lyase activity"/>
    <property type="evidence" value="ECO:0007669"/>
    <property type="project" value="UniProtKB-EC"/>
</dbReference>
<dbReference type="InterPro" id="IPR000634">
    <property type="entry name" value="Ser/Thr_deHydtase_PyrdxlP-BS"/>
</dbReference>